<reference evidence="4" key="1">
    <citation type="submission" date="2021-06" db="EMBL/GenBank/DDBJ databases">
        <authorList>
            <person name="Hodson N. C."/>
            <person name="Mongue J. A."/>
            <person name="Jaron S. K."/>
        </authorList>
    </citation>
    <scope>NUCLEOTIDE SEQUENCE</scope>
</reference>
<evidence type="ECO:0000313" key="5">
    <source>
        <dbReference type="Proteomes" id="UP000708208"/>
    </source>
</evidence>
<gene>
    <name evidence="4" type="ORF">AFUS01_LOCUS18788</name>
</gene>
<dbReference type="InterPro" id="IPR002018">
    <property type="entry name" value="CarbesteraseB"/>
</dbReference>
<protein>
    <recommendedName>
        <fullName evidence="3">Carboxylesterase type B domain-containing protein</fullName>
    </recommendedName>
</protein>
<dbReference type="AlphaFoldDB" id="A0A8J2JZ43"/>
<keyword evidence="1" id="KW-0325">Glycoprotein</keyword>
<sequence>MTVFSISLLCGIVSCAPNYSKPFNDAKGQLLFSSYSNKPTNYSDPPVVSTLNGFVEGYFMRTVLNRRIYAFEGIPYAEPPTGRLQYQAPVPKGKWRGTLQAKAPSPVCLQAHALRLVGSIRGSLDCLYLNVYTPK</sequence>
<dbReference type="OrthoDB" id="19653at2759"/>
<evidence type="ECO:0000313" key="4">
    <source>
        <dbReference type="EMBL" id="CAG7730118.1"/>
    </source>
</evidence>
<feature type="signal peptide" evidence="2">
    <location>
        <begin position="1"/>
        <end position="15"/>
    </location>
</feature>
<dbReference type="PANTHER" id="PTHR11559">
    <property type="entry name" value="CARBOXYLESTERASE"/>
    <property type="match status" value="1"/>
</dbReference>
<name>A0A8J2JZ43_9HEXA</name>
<proteinExistence type="predicted"/>
<dbReference type="InterPro" id="IPR050309">
    <property type="entry name" value="Type-B_Carboxylest/Lipase"/>
</dbReference>
<evidence type="ECO:0000256" key="1">
    <source>
        <dbReference type="ARBA" id="ARBA00023180"/>
    </source>
</evidence>
<organism evidence="4 5">
    <name type="scientific">Allacma fusca</name>
    <dbReference type="NCBI Taxonomy" id="39272"/>
    <lineage>
        <taxon>Eukaryota</taxon>
        <taxon>Metazoa</taxon>
        <taxon>Ecdysozoa</taxon>
        <taxon>Arthropoda</taxon>
        <taxon>Hexapoda</taxon>
        <taxon>Collembola</taxon>
        <taxon>Symphypleona</taxon>
        <taxon>Sminthuridae</taxon>
        <taxon>Allacma</taxon>
    </lineage>
</organism>
<keyword evidence="5" id="KW-1185">Reference proteome</keyword>
<evidence type="ECO:0000259" key="3">
    <source>
        <dbReference type="Pfam" id="PF00135"/>
    </source>
</evidence>
<keyword evidence="2" id="KW-0732">Signal</keyword>
<feature type="chain" id="PRO_5035301267" description="Carboxylesterase type B domain-containing protein" evidence="2">
    <location>
        <begin position="16"/>
        <end position="135"/>
    </location>
</feature>
<dbReference type="EMBL" id="CAJVCH010189177">
    <property type="protein sequence ID" value="CAG7730118.1"/>
    <property type="molecule type" value="Genomic_DNA"/>
</dbReference>
<feature type="non-terminal residue" evidence="4">
    <location>
        <position position="1"/>
    </location>
</feature>
<accession>A0A8J2JZ43</accession>
<dbReference type="Proteomes" id="UP000708208">
    <property type="component" value="Unassembled WGS sequence"/>
</dbReference>
<evidence type="ECO:0000256" key="2">
    <source>
        <dbReference type="SAM" id="SignalP"/>
    </source>
</evidence>
<feature type="domain" description="Carboxylesterase type B" evidence="3">
    <location>
        <begin position="45"/>
        <end position="135"/>
    </location>
</feature>
<dbReference type="Pfam" id="PF00135">
    <property type="entry name" value="COesterase"/>
    <property type="match status" value="1"/>
</dbReference>
<comment type="caution">
    <text evidence="4">The sequence shown here is derived from an EMBL/GenBank/DDBJ whole genome shotgun (WGS) entry which is preliminary data.</text>
</comment>